<evidence type="ECO:0000256" key="6">
    <source>
        <dbReference type="SAM" id="MobiDB-lite"/>
    </source>
</evidence>
<feature type="compositionally biased region" description="Basic and acidic residues" evidence="6">
    <location>
        <begin position="341"/>
        <end position="357"/>
    </location>
</feature>
<dbReference type="SUPFAM" id="SSF48371">
    <property type="entry name" value="ARM repeat"/>
    <property type="match status" value="1"/>
</dbReference>
<dbReference type="GO" id="GO:0030131">
    <property type="term" value="C:clathrin adaptor complex"/>
    <property type="evidence" value="ECO:0007669"/>
    <property type="project" value="InterPro"/>
</dbReference>
<gene>
    <name evidence="8" type="ORF">HYH03_011092</name>
</gene>
<keyword evidence="9" id="KW-1185">Reference proteome</keyword>
<dbReference type="OrthoDB" id="10254310at2759"/>
<accession>A0A835XUG9</accession>
<evidence type="ECO:0000256" key="5">
    <source>
        <dbReference type="ARBA" id="ARBA00023136"/>
    </source>
</evidence>
<dbReference type="Gene3D" id="3.30.310.10">
    <property type="entry name" value="TATA-Binding Protein"/>
    <property type="match status" value="1"/>
</dbReference>
<dbReference type="Pfam" id="PF09066">
    <property type="entry name" value="B2-adapt-app_C"/>
    <property type="match status" value="1"/>
</dbReference>
<organism evidence="8 9">
    <name type="scientific">Edaphochlamys debaryana</name>
    <dbReference type="NCBI Taxonomy" id="47281"/>
    <lineage>
        <taxon>Eukaryota</taxon>
        <taxon>Viridiplantae</taxon>
        <taxon>Chlorophyta</taxon>
        <taxon>core chlorophytes</taxon>
        <taxon>Chlorophyceae</taxon>
        <taxon>CS clade</taxon>
        <taxon>Chlamydomonadales</taxon>
        <taxon>Chlamydomonadales incertae sedis</taxon>
        <taxon>Edaphochlamys</taxon>
    </lineage>
</organism>
<dbReference type="EMBL" id="JAEHOE010000061">
    <property type="protein sequence ID" value="KAG2490458.1"/>
    <property type="molecule type" value="Genomic_DNA"/>
</dbReference>
<dbReference type="SUPFAM" id="SSF55711">
    <property type="entry name" value="Subdomain of clathrin and coatomer appendage domain"/>
    <property type="match status" value="1"/>
</dbReference>
<evidence type="ECO:0000256" key="1">
    <source>
        <dbReference type="ARBA" id="ARBA00004308"/>
    </source>
</evidence>
<evidence type="ECO:0000256" key="2">
    <source>
        <dbReference type="ARBA" id="ARBA00006613"/>
    </source>
</evidence>
<evidence type="ECO:0000256" key="4">
    <source>
        <dbReference type="ARBA" id="ARBA00022927"/>
    </source>
</evidence>
<dbReference type="Gene3D" id="1.25.10.10">
    <property type="entry name" value="Leucine-rich Repeat Variant"/>
    <property type="match status" value="1"/>
</dbReference>
<dbReference type="Pfam" id="PF01602">
    <property type="entry name" value="Adaptin_N"/>
    <property type="match status" value="1"/>
</dbReference>
<dbReference type="InterPro" id="IPR015151">
    <property type="entry name" value="B-adaptin_app_sub_C"/>
</dbReference>
<dbReference type="GO" id="GO:0006886">
    <property type="term" value="P:intracellular protein transport"/>
    <property type="evidence" value="ECO:0007669"/>
    <property type="project" value="InterPro"/>
</dbReference>
<keyword evidence="3" id="KW-0813">Transport</keyword>
<name>A0A835XUG9_9CHLO</name>
<dbReference type="SMART" id="SM01020">
    <property type="entry name" value="B2-adapt-app_C"/>
    <property type="match status" value="1"/>
</dbReference>
<dbReference type="PANTHER" id="PTHR11134">
    <property type="entry name" value="ADAPTOR COMPLEX SUBUNIT BETA FAMILY MEMBER"/>
    <property type="match status" value="1"/>
</dbReference>
<dbReference type="Proteomes" id="UP000612055">
    <property type="component" value="Unassembled WGS sequence"/>
</dbReference>
<evidence type="ECO:0000256" key="3">
    <source>
        <dbReference type="ARBA" id="ARBA00022448"/>
    </source>
</evidence>
<dbReference type="AlphaFoldDB" id="A0A835XUG9"/>
<keyword evidence="5" id="KW-0472">Membrane</keyword>
<dbReference type="InterPro" id="IPR011989">
    <property type="entry name" value="ARM-like"/>
</dbReference>
<evidence type="ECO:0000259" key="7">
    <source>
        <dbReference type="SMART" id="SM01020"/>
    </source>
</evidence>
<dbReference type="InterPro" id="IPR009028">
    <property type="entry name" value="Coatomer/calthrin_app_sub_C"/>
</dbReference>
<feature type="domain" description="Beta-adaptin appendage C-terminal subdomain" evidence="7">
    <location>
        <begin position="432"/>
        <end position="545"/>
    </location>
</feature>
<dbReference type="GO" id="GO:0016192">
    <property type="term" value="P:vesicle-mediated transport"/>
    <property type="evidence" value="ECO:0007669"/>
    <property type="project" value="InterPro"/>
</dbReference>
<dbReference type="InterPro" id="IPR012295">
    <property type="entry name" value="TBP_dom_sf"/>
</dbReference>
<evidence type="ECO:0000313" key="8">
    <source>
        <dbReference type="EMBL" id="KAG2490458.1"/>
    </source>
</evidence>
<dbReference type="InterPro" id="IPR026739">
    <property type="entry name" value="AP_beta"/>
</dbReference>
<dbReference type="InterPro" id="IPR002553">
    <property type="entry name" value="Clathrin/coatomer_adapt-like_N"/>
</dbReference>
<comment type="caution">
    <text evidence="8">The sequence shown here is derived from an EMBL/GenBank/DDBJ whole genome shotgun (WGS) entry which is preliminary data.</text>
</comment>
<sequence length="548" mass="58200">MQAQHIVAVTDLVSYESQQQLPQPWFQQNPPALPVDVRRSLKERMQRLSEDAEACSDDTFMTFFVRAGHTTGGAQGMRLLRMGWLLELIQTKDIFRRYPNQYDSIVATLCDNLDSLDEPEAKSSMVWIIGEYAERIDNADELPEAFLETFPEETSMMGSSCSCSRPRPTTRSPRPRLHLLAPAVHHREAAKDVVLAEKHLVIADDSLSLDPSLLEALVSRYLATVAAVYHRPPETFVSRQRLAVTRADELGARKFEEEDGSVPGAMVSDNNAAAVAGAAAAAAASSVRDLLDMSDPTPMPAAPAAAAVAPAAPRGLDDLLGALGSLDMGGGADRVPTGAPKRHDGSGGWSHDPDKPQQLRPGADKPGPGHSHARRRRPAGLRGSGPGAAPHRRGSRPGMVTPPPLSTGLQVAQRTTQVGVLYFNDAVPLSALTEEAGSMEAADFLAAWKALPPEASARLPLAVPSADVAKERLGAANLFVLAHCQVPATGQDAIYATCRITAGGVGQVLLELKLVACAGGVNVSVKAERQDVAQLVFDGLPPVLLGAA</sequence>
<protein>
    <recommendedName>
        <fullName evidence="7">Beta-adaptin appendage C-terminal subdomain domain-containing protein</fullName>
    </recommendedName>
</protein>
<reference evidence="8" key="1">
    <citation type="journal article" date="2020" name="bioRxiv">
        <title>Comparative genomics of Chlamydomonas.</title>
        <authorList>
            <person name="Craig R.J."/>
            <person name="Hasan A.R."/>
            <person name="Ness R.W."/>
            <person name="Keightley P.D."/>
        </authorList>
    </citation>
    <scope>NUCLEOTIDE SEQUENCE</scope>
    <source>
        <strain evidence="8">CCAP 11/70</strain>
    </source>
</reference>
<comment type="similarity">
    <text evidence="2">Belongs to the adaptor complexes large subunit family.</text>
</comment>
<keyword evidence="4" id="KW-0653">Protein transport</keyword>
<evidence type="ECO:0000313" key="9">
    <source>
        <dbReference type="Proteomes" id="UP000612055"/>
    </source>
</evidence>
<proteinExistence type="inferred from homology"/>
<dbReference type="InterPro" id="IPR016024">
    <property type="entry name" value="ARM-type_fold"/>
</dbReference>
<feature type="region of interest" description="Disordered" evidence="6">
    <location>
        <begin position="330"/>
        <end position="407"/>
    </location>
</feature>
<comment type="subcellular location">
    <subcellularLocation>
        <location evidence="1">Endomembrane system</location>
    </subcellularLocation>
</comment>
<dbReference type="GO" id="GO:0012505">
    <property type="term" value="C:endomembrane system"/>
    <property type="evidence" value="ECO:0007669"/>
    <property type="project" value="UniProtKB-SubCell"/>
</dbReference>